<proteinExistence type="inferred from homology"/>
<protein>
    <submittedName>
        <fullName evidence="7">Proteolipid membrane potential modulator</fullName>
    </submittedName>
</protein>
<evidence type="ECO:0000256" key="5">
    <source>
        <dbReference type="ARBA" id="ARBA00023136"/>
    </source>
</evidence>
<sequence>MADFLRILIAILLPPLGVFLQVGLRGPFWLNILLTILGYIPGIIHAVWVIAKYGPTAEQRARS</sequence>
<comment type="subcellular location">
    <subcellularLocation>
        <location evidence="1">Membrane</location>
    </subcellularLocation>
</comment>
<evidence type="ECO:0000256" key="6">
    <source>
        <dbReference type="SAM" id="Phobius"/>
    </source>
</evidence>
<dbReference type="InterPro" id="IPR000612">
    <property type="entry name" value="PMP3"/>
</dbReference>
<dbReference type="EMBL" id="BMMF01000009">
    <property type="protein sequence ID" value="GGK41612.1"/>
    <property type="molecule type" value="Genomic_DNA"/>
</dbReference>
<dbReference type="AlphaFoldDB" id="A0A917QBB8"/>
<feature type="transmembrane region" description="Helical" evidence="6">
    <location>
        <begin position="30"/>
        <end position="51"/>
    </location>
</feature>
<comment type="similarity">
    <text evidence="2">Belongs to the UPF0057 (PMP3) family.</text>
</comment>
<comment type="caution">
    <text evidence="7">The sequence shown here is derived from an EMBL/GenBank/DDBJ whole genome shotgun (WGS) entry which is preliminary data.</text>
</comment>
<name>A0A917QBB8_9HYPH</name>
<dbReference type="Pfam" id="PF01679">
    <property type="entry name" value="Pmp3"/>
    <property type="match status" value="1"/>
</dbReference>
<accession>A0A917QBB8</accession>
<evidence type="ECO:0000256" key="2">
    <source>
        <dbReference type="ARBA" id="ARBA00009530"/>
    </source>
</evidence>
<dbReference type="PANTHER" id="PTHR21659">
    <property type="entry name" value="HYDROPHOBIC PROTEIN RCI2 LOW TEMPERATURE AND SALT RESPONSIVE PROTEIN LTI6 -RELATED"/>
    <property type="match status" value="1"/>
</dbReference>
<dbReference type="Proteomes" id="UP000600449">
    <property type="component" value="Unassembled WGS sequence"/>
</dbReference>
<dbReference type="PANTHER" id="PTHR21659:SF42">
    <property type="entry name" value="UPF0057 MEMBRANE PROTEIN ZK632.10-RELATED"/>
    <property type="match status" value="1"/>
</dbReference>
<keyword evidence="8" id="KW-1185">Reference proteome</keyword>
<reference evidence="7 8" key="1">
    <citation type="journal article" date="2014" name="Int. J. Syst. Evol. Microbiol.">
        <title>Complete genome sequence of Corynebacterium casei LMG S-19264T (=DSM 44701T), isolated from a smear-ripened cheese.</title>
        <authorList>
            <consortium name="US DOE Joint Genome Institute (JGI-PGF)"/>
            <person name="Walter F."/>
            <person name="Albersmeier A."/>
            <person name="Kalinowski J."/>
            <person name="Ruckert C."/>
        </authorList>
    </citation>
    <scope>NUCLEOTIDE SEQUENCE [LARGE SCALE GENOMIC DNA]</scope>
    <source>
        <strain evidence="7 8">CGMCC 1.9161</strain>
    </source>
</reference>
<organism evidence="7 8">
    <name type="scientific">Salinarimonas ramus</name>
    <dbReference type="NCBI Taxonomy" id="690164"/>
    <lineage>
        <taxon>Bacteria</taxon>
        <taxon>Pseudomonadati</taxon>
        <taxon>Pseudomonadota</taxon>
        <taxon>Alphaproteobacteria</taxon>
        <taxon>Hyphomicrobiales</taxon>
        <taxon>Salinarimonadaceae</taxon>
        <taxon>Salinarimonas</taxon>
    </lineage>
</organism>
<keyword evidence="4 6" id="KW-1133">Transmembrane helix</keyword>
<evidence type="ECO:0000256" key="4">
    <source>
        <dbReference type="ARBA" id="ARBA00022989"/>
    </source>
</evidence>
<evidence type="ECO:0000256" key="3">
    <source>
        <dbReference type="ARBA" id="ARBA00022692"/>
    </source>
</evidence>
<keyword evidence="5 6" id="KW-0472">Membrane</keyword>
<feature type="transmembrane region" description="Helical" evidence="6">
    <location>
        <begin position="7"/>
        <end position="24"/>
    </location>
</feature>
<evidence type="ECO:0000313" key="7">
    <source>
        <dbReference type="EMBL" id="GGK41612.1"/>
    </source>
</evidence>
<evidence type="ECO:0000313" key="8">
    <source>
        <dbReference type="Proteomes" id="UP000600449"/>
    </source>
</evidence>
<gene>
    <name evidence="7" type="ORF">GCM10011322_30930</name>
</gene>
<dbReference type="PROSITE" id="PS01309">
    <property type="entry name" value="UPF0057"/>
    <property type="match status" value="1"/>
</dbReference>
<keyword evidence="3 6" id="KW-0812">Transmembrane</keyword>
<evidence type="ECO:0000256" key="1">
    <source>
        <dbReference type="ARBA" id="ARBA00004370"/>
    </source>
</evidence>
<dbReference type="RefSeq" id="WP_188914149.1">
    <property type="nucleotide sequence ID" value="NZ_BMMF01000009.1"/>
</dbReference>
<dbReference type="GO" id="GO:0016020">
    <property type="term" value="C:membrane"/>
    <property type="evidence" value="ECO:0007669"/>
    <property type="project" value="UniProtKB-SubCell"/>
</dbReference>